<evidence type="ECO:0000313" key="2">
    <source>
        <dbReference type="Proteomes" id="UP000238348"/>
    </source>
</evidence>
<proteinExistence type="predicted"/>
<name>A0A2L0FAF2_SORCE</name>
<dbReference type="AlphaFoldDB" id="A0A2L0FAF2"/>
<dbReference type="InterPro" id="IPR021927">
    <property type="entry name" value="DUF3540"/>
</dbReference>
<organism evidence="1 2">
    <name type="scientific">Sorangium cellulosum</name>
    <name type="common">Polyangium cellulosum</name>
    <dbReference type="NCBI Taxonomy" id="56"/>
    <lineage>
        <taxon>Bacteria</taxon>
        <taxon>Pseudomonadati</taxon>
        <taxon>Myxococcota</taxon>
        <taxon>Polyangia</taxon>
        <taxon>Polyangiales</taxon>
        <taxon>Polyangiaceae</taxon>
        <taxon>Sorangium</taxon>
    </lineage>
</organism>
<accession>A0A2L0FAF2</accession>
<gene>
    <name evidence="1" type="ORF">SOCE26_100290</name>
</gene>
<evidence type="ECO:0008006" key="3">
    <source>
        <dbReference type="Google" id="ProtNLM"/>
    </source>
</evidence>
<dbReference type="EMBL" id="CP012673">
    <property type="protein sequence ID" value="AUX48491.1"/>
    <property type="molecule type" value="Genomic_DNA"/>
</dbReference>
<dbReference type="OrthoDB" id="5432037at2"/>
<protein>
    <recommendedName>
        <fullName evidence="3">DUF3540 domain-containing protein</fullName>
    </recommendedName>
</protein>
<reference evidence="1 2" key="1">
    <citation type="submission" date="2015-09" db="EMBL/GenBank/DDBJ databases">
        <title>Sorangium comparison.</title>
        <authorList>
            <person name="Zaburannyi N."/>
            <person name="Bunk B."/>
            <person name="Overmann J."/>
            <person name="Mueller R."/>
        </authorList>
    </citation>
    <scope>NUCLEOTIDE SEQUENCE [LARGE SCALE GENOMIC DNA]</scope>
    <source>
        <strain evidence="1 2">So ce26</strain>
    </source>
</reference>
<sequence>MTAAKKLASTETYLEAGHVERAGASIEVRLRHGVCEAWRAKSCLVAPEAGDKVLCAIEPARIYVLAVLEGREGAPTKLATDGDLEVQARGGRLSLCASERVDVVGAREVAVSGAEVHVRGRRGSIAIEELGFLGRLVQAEVAKVALVAQEADAVITRLTQRAKRVFRFVEEVDQTRAGTIDLRAQNLLGLRGENAVISARVLAKVDGEQIHLG</sequence>
<dbReference type="RefSeq" id="WP_104986340.1">
    <property type="nucleotide sequence ID" value="NZ_CP012673.1"/>
</dbReference>
<dbReference type="Proteomes" id="UP000238348">
    <property type="component" value="Chromosome"/>
</dbReference>
<dbReference type="Pfam" id="PF12059">
    <property type="entry name" value="DUF3540"/>
    <property type="match status" value="1"/>
</dbReference>
<evidence type="ECO:0000313" key="1">
    <source>
        <dbReference type="EMBL" id="AUX48491.1"/>
    </source>
</evidence>